<dbReference type="Pfam" id="PF01423">
    <property type="entry name" value="LSM"/>
    <property type="match status" value="1"/>
</dbReference>
<dbReference type="PROSITE" id="PS52002">
    <property type="entry name" value="SM"/>
    <property type="match status" value="1"/>
</dbReference>
<dbReference type="GO" id="GO:0005524">
    <property type="term" value="F:ATP binding"/>
    <property type="evidence" value="ECO:0007669"/>
    <property type="project" value="UniProtKB-KW"/>
</dbReference>
<dbReference type="FunFam" id="2.30.30.100:FF:000023">
    <property type="entry name" value="Small nuclear ribonucleoprotein G"/>
    <property type="match status" value="1"/>
</dbReference>
<sequence length="380" mass="43332">MGRLRHRNLVQLLGYCRRQGELILVYDYMANGSLDRFLFEKNQPPLNWTQRSGGWTSLPPRRMGAGCDPQRHQGQQRPPRRRTQPQTRGLWACEIIRPRKQSPDHPHHGYLAPELSRTGKATTHTDVYAFGAFLLEVACGKRPMELHTPVLVDIVFESWKMRSILEFADPKLEENYAAKEMELVLKLGVFCSHPDPSARPSMKQAVQFLEGTAALPTMSPDGLISSHSATRYDESFDEILNRTHLLQRPRVWGIRHHLSFLGLDLVQPSPRSCSDSLTLRNSRHHEPIGPAPGSEEIQHSDYCFHTMSWCFFRYMDKKLQIKLNANRVVVGTLRGFDQFMNLVVDNTVEMNGNEKNDIGMVVIRGNSVVMIEALEPVARG</sequence>
<dbReference type="GO" id="GO:0005681">
    <property type="term" value="C:spliceosomal complex"/>
    <property type="evidence" value="ECO:0007669"/>
    <property type="project" value="UniProtKB-KW"/>
</dbReference>
<keyword evidence="8" id="KW-0508">mRNA splicing</keyword>
<evidence type="ECO:0000313" key="17">
    <source>
        <dbReference type="EMBL" id="WOL09288.1"/>
    </source>
</evidence>
<dbReference type="Pfam" id="PF07714">
    <property type="entry name" value="PK_Tyr_Ser-Thr"/>
    <property type="match status" value="2"/>
</dbReference>
<comment type="subcellular location">
    <subcellularLocation>
        <location evidence="1">Nucleus</location>
    </subcellularLocation>
</comment>
<dbReference type="InterPro" id="IPR047575">
    <property type="entry name" value="Sm"/>
</dbReference>
<evidence type="ECO:0000256" key="14">
    <source>
        <dbReference type="SAM" id="MobiDB-lite"/>
    </source>
</evidence>
<keyword evidence="3" id="KW-0507">mRNA processing</keyword>
<keyword evidence="4" id="KW-0747">Spliceosome</keyword>
<dbReference type="SUPFAM" id="SSF50182">
    <property type="entry name" value="Sm-like ribonucleoproteins"/>
    <property type="match status" value="1"/>
</dbReference>
<keyword evidence="18" id="KW-1185">Reference proteome</keyword>
<protein>
    <recommendedName>
        <fullName evidence="13">Probable small nuclear ribonucleoprotein G</fullName>
    </recommendedName>
    <alternativeName>
        <fullName evidence="11">Sm protein G</fullName>
    </alternativeName>
</protein>
<gene>
    <name evidence="17" type="ORF">Cni_G18041</name>
</gene>
<evidence type="ECO:0000256" key="7">
    <source>
        <dbReference type="ARBA" id="ARBA00022884"/>
    </source>
</evidence>
<evidence type="ECO:0000256" key="3">
    <source>
        <dbReference type="ARBA" id="ARBA00022664"/>
    </source>
</evidence>
<dbReference type="InterPro" id="IPR011009">
    <property type="entry name" value="Kinase-like_dom_sf"/>
</dbReference>
<evidence type="ECO:0000256" key="11">
    <source>
        <dbReference type="ARBA" id="ARBA00041356"/>
    </source>
</evidence>
<dbReference type="InterPro" id="IPR010920">
    <property type="entry name" value="LSM_dom_sf"/>
</dbReference>
<evidence type="ECO:0000256" key="2">
    <source>
        <dbReference type="ARBA" id="ARBA00006850"/>
    </source>
</evidence>
<keyword evidence="5" id="KW-0547">Nucleotide-binding</keyword>
<dbReference type="Gene3D" id="1.10.510.10">
    <property type="entry name" value="Transferase(Phosphotransferase) domain 1"/>
    <property type="match status" value="2"/>
</dbReference>
<evidence type="ECO:0000256" key="13">
    <source>
        <dbReference type="ARBA" id="ARBA00071878"/>
    </source>
</evidence>
<dbReference type="InterPro" id="IPR001163">
    <property type="entry name" value="Sm_dom_euk/arc"/>
</dbReference>
<evidence type="ECO:0000256" key="5">
    <source>
        <dbReference type="ARBA" id="ARBA00022741"/>
    </source>
</evidence>
<dbReference type="EMBL" id="CP136894">
    <property type="protein sequence ID" value="WOL09288.1"/>
    <property type="molecule type" value="Genomic_DNA"/>
</dbReference>
<dbReference type="GO" id="GO:0003723">
    <property type="term" value="F:RNA binding"/>
    <property type="evidence" value="ECO:0007669"/>
    <property type="project" value="UniProtKB-KW"/>
</dbReference>
<dbReference type="InterPro" id="IPR050528">
    <property type="entry name" value="L-type_Lectin-RKs"/>
</dbReference>
<evidence type="ECO:0000259" key="16">
    <source>
        <dbReference type="PROSITE" id="PS52002"/>
    </source>
</evidence>
<dbReference type="GO" id="GO:0004713">
    <property type="term" value="F:protein tyrosine kinase activity"/>
    <property type="evidence" value="ECO:0007669"/>
    <property type="project" value="InterPro"/>
</dbReference>
<evidence type="ECO:0000256" key="1">
    <source>
        <dbReference type="ARBA" id="ARBA00004123"/>
    </source>
</evidence>
<dbReference type="InterPro" id="IPR020635">
    <property type="entry name" value="Tyr_kinase_cat_dom"/>
</dbReference>
<evidence type="ECO:0000256" key="4">
    <source>
        <dbReference type="ARBA" id="ARBA00022728"/>
    </source>
</evidence>
<dbReference type="GO" id="GO:0000398">
    <property type="term" value="P:mRNA splicing, via spliceosome"/>
    <property type="evidence" value="ECO:0007669"/>
    <property type="project" value="InterPro"/>
</dbReference>
<accession>A0AAQ3KI45</accession>
<comment type="function">
    <text evidence="12">Probable common Sm protein, is found in U1 and U2 snRNPs and may be part of the spliceosome.</text>
</comment>
<dbReference type="SUPFAM" id="SSF56112">
    <property type="entry name" value="Protein kinase-like (PK-like)"/>
    <property type="match status" value="2"/>
</dbReference>
<proteinExistence type="inferred from homology"/>
<dbReference type="PANTHER" id="PTHR27007">
    <property type="match status" value="1"/>
</dbReference>
<dbReference type="AlphaFoldDB" id="A0AAQ3KI45"/>
<keyword evidence="9" id="KW-0539">Nucleus</keyword>
<keyword evidence="10" id="KW-0687">Ribonucleoprotein</keyword>
<feature type="domain" description="Protein kinase" evidence="15">
    <location>
        <begin position="1"/>
        <end position="218"/>
    </location>
</feature>
<dbReference type="CDD" id="cd01719">
    <property type="entry name" value="Sm_G"/>
    <property type="match status" value="1"/>
</dbReference>
<comment type="similarity">
    <text evidence="2">Belongs to the snRNP Sm proteins family.</text>
</comment>
<dbReference type="GO" id="GO:0051707">
    <property type="term" value="P:response to other organism"/>
    <property type="evidence" value="ECO:0007669"/>
    <property type="project" value="UniProtKB-ARBA"/>
</dbReference>
<dbReference type="SMART" id="SM00651">
    <property type="entry name" value="Sm"/>
    <property type="match status" value="1"/>
</dbReference>
<evidence type="ECO:0000256" key="9">
    <source>
        <dbReference type="ARBA" id="ARBA00023242"/>
    </source>
</evidence>
<evidence type="ECO:0000256" key="8">
    <source>
        <dbReference type="ARBA" id="ARBA00023187"/>
    </source>
</evidence>
<evidence type="ECO:0000256" key="10">
    <source>
        <dbReference type="ARBA" id="ARBA00023274"/>
    </source>
</evidence>
<dbReference type="SMART" id="SM00219">
    <property type="entry name" value="TyrKc"/>
    <property type="match status" value="1"/>
</dbReference>
<dbReference type="InterPro" id="IPR034098">
    <property type="entry name" value="Sm_G"/>
</dbReference>
<feature type="region of interest" description="Disordered" evidence="14">
    <location>
        <begin position="60"/>
        <end position="87"/>
    </location>
</feature>
<dbReference type="InterPro" id="IPR001245">
    <property type="entry name" value="Ser-Thr/Tyr_kinase_cat_dom"/>
</dbReference>
<evidence type="ECO:0000313" key="18">
    <source>
        <dbReference type="Proteomes" id="UP001327560"/>
    </source>
</evidence>
<name>A0AAQ3KI45_9LILI</name>
<evidence type="ECO:0000256" key="6">
    <source>
        <dbReference type="ARBA" id="ARBA00022840"/>
    </source>
</evidence>
<dbReference type="Proteomes" id="UP001327560">
    <property type="component" value="Chromosome 5"/>
</dbReference>
<dbReference type="Gene3D" id="2.30.30.100">
    <property type="match status" value="1"/>
</dbReference>
<keyword evidence="6" id="KW-0067">ATP-binding</keyword>
<organism evidence="17 18">
    <name type="scientific">Canna indica</name>
    <name type="common">Indian-shot</name>
    <dbReference type="NCBI Taxonomy" id="4628"/>
    <lineage>
        <taxon>Eukaryota</taxon>
        <taxon>Viridiplantae</taxon>
        <taxon>Streptophyta</taxon>
        <taxon>Embryophyta</taxon>
        <taxon>Tracheophyta</taxon>
        <taxon>Spermatophyta</taxon>
        <taxon>Magnoliopsida</taxon>
        <taxon>Liliopsida</taxon>
        <taxon>Zingiberales</taxon>
        <taxon>Cannaceae</taxon>
        <taxon>Canna</taxon>
    </lineage>
</organism>
<dbReference type="InterPro" id="IPR000719">
    <property type="entry name" value="Prot_kinase_dom"/>
</dbReference>
<dbReference type="PROSITE" id="PS50011">
    <property type="entry name" value="PROTEIN_KINASE_DOM"/>
    <property type="match status" value="1"/>
</dbReference>
<feature type="domain" description="Sm" evidence="16">
    <location>
        <begin position="306"/>
        <end position="377"/>
    </location>
</feature>
<keyword evidence="7" id="KW-0694">RNA-binding</keyword>
<evidence type="ECO:0000259" key="15">
    <source>
        <dbReference type="PROSITE" id="PS50011"/>
    </source>
</evidence>
<reference evidence="17 18" key="1">
    <citation type="submission" date="2023-10" db="EMBL/GenBank/DDBJ databases">
        <title>Chromosome-scale genome assembly provides insights into flower coloration mechanisms of Canna indica.</title>
        <authorList>
            <person name="Li C."/>
        </authorList>
    </citation>
    <scope>NUCLEOTIDE SEQUENCE [LARGE SCALE GENOMIC DNA]</scope>
    <source>
        <tissue evidence="17">Flower</tissue>
    </source>
</reference>
<evidence type="ECO:0000256" key="12">
    <source>
        <dbReference type="ARBA" id="ARBA00059471"/>
    </source>
</evidence>